<accession>A0A3B0YTD0</accession>
<protein>
    <submittedName>
        <fullName evidence="1">Uncharacterized protein</fullName>
    </submittedName>
</protein>
<gene>
    <name evidence="1" type="ORF">MNBD_GAMMA14-1343</name>
</gene>
<name>A0A3B0YTD0_9ZZZZ</name>
<evidence type="ECO:0000313" key="1">
    <source>
        <dbReference type="EMBL" id="VAW82721.1"/>
    </source>
</evidence>
<proteinExistence type="predicted"/>
<dbReference type="AlphaFoldDB" id="A0A3B0YTD0"/>
<reference evidence="1" key="1">
    <citation type="submission" date="2018-06" db="EMBL/GenBank/DDBJ databases">
        <authorList>
            <person name="Zhirakovskaya E."/>
        </authorList>
    </citation>
    <scope>NUCLEOTIDE SEQUENCE</scope>
</reference>
<sequence>MHKDELIEPLIDVLSDITTRYFRPYHGPQLLLNDIFLQLKNKHRPREEFATEWSEIAKEIVTSPHWVEFLFPHVCEQKPDVVALARRLNGRRFSPPGDAVLVNKAYDDWTQLQTDISDSHSLLGNLIHELTLYNPDPNSSDRFGFLSKHYTFIDILASHLIDPSWKILHRQIFRRLYHQKTNWKNPYCQGYPYQGFSRIGTCGVKPTEERIACYELESCLTADAEALDIGSNCGFLSLHVADGIQHTMPMPNVLSTSRVPVENIRIKAADCACLPSHSHTDSHIKALL</sequence>
<organism evidence="1">
    <name type="scientific">hydrothermal vent metagenome</name>
    <dbReference type="NCBI Taxonomy" id="652676"/>
    <lineage>
        <taxon>unclassified sequences</taxon>
        <taxon>metagenomes</taxon>
        <taxon>ecological metagenomes</taxon>
    </lineage>
</organism>
<dbReference type="EMBL" id="UOFM01000486">
    <property type="protein sequence ID" value="VAW82721.1"/>
    <property type="molecule type" value="Genomic_DNA"/>
</dbReference>